<keyword evidence="11" id="KW-1185">Reference proteome</keyword>
<dbReference type="Pfam" id="PF01008">
    <property type="entry name" value="IF-2B"/>
    <property type="match status" value="1"/>
</dbReference>
<dbReference type="AlphaFoldDB" id="A0A8J6B071"/>
<dbReference type="GO" id="GO:0005829">
    <property type="term" value="C:cytosol"/>
    <property type="evidence" value="ECO:0007669"/>
    <property type="project" value="UniProtKB-SubCell"/>
</dbReference>
<dbReference type="GO" id="GO:0005085">
    <property type="term" value="F:guanyl-nucleotide exchange factor activity"/>
    <property type="evidence" value="ECO:0007669"/>
    <property type="project" value="TreeGrafter"/>
</dbReference>
<comment type="subcellular location">
    <subcellularLocation>
        <location evidence="1">Cytoplasm</location>
        <location evidence="1">Cytosol</location>
    </subcellularLocation>
</comment>
<dbReference type="PANTHER" id="PTHR45859">
    <property type="entry name" value="TRANSLATION INITIATION FACTOR EIF-2B SUBUNIT BETA"/>
    <property type="match status" value="1"/>
</dbReference>
<evidence type="ECO:0000313" key="10">
    <source>
        <dbReference type="EMBL" id="KAG9390167.1"/>
    </source>
</evidence>
<evidence type="ECO:0000256" key="2">
    <source>
        <dbReference type="ARBA" id="ARBA00007251"/>
    </source>
</evidence>
<evidence type="ECO:0000256" key="8">
    <source>
        <dbReference type="ARBA" id="ARBA00046432"/>
    </source>
</evidence>
<sequence>MSSEWCFDERTMKDFDEQCIKAIDKIRQRRVTDTDEIAVSTARFFKEIIYESQGDDIEALINTIRHYGHMLQQANPSEYVIKNVMFRVLFLIRDQYLAAVRGTTNDVQYFAPSLDTLIKNAGQHTDVPFNIPVINIKKSVADLIERPNSTTNADEESLVDSIQRSIEEISASAPKHIHPSEVVLVHGYSKVTIEFLLAAADEMQGESFEVIVVERAPSMDGHQTASELADCDGITVTLIPDSAVLACMAKVDIVLLEPRAILGDGTLMVPSGGQNIAIAARRYHVPVLALAGVHRLSPLHVCRDAPVRQGAADTLADASTAILEDTIVVSPEHDMILPYRYKILITDDGDHGVSYVYRLLTELYHHVDFSPV</sequence>
<dbReference type="OrthoDB" id="269919at2759"/>
<protein>
    <recommendedName>
        <fullName evidence="6">Translation initiation factor eIF2B subunit beta</fullName>
    </recommendedName>
    <alternativeName>
        <fullName evidence="7">eIF2B GDP-GTP exchange factor subunit beta</fullName>
    </alternativeName>
</protein>
<evidence type="ECO:0000256" key="1">
    <source>
        <dbReference type="ARBA" id="ARBA00004514"/>
    </source>
</evidence>
<evidence type="ECO:0000256" key="7">
    <source>
        <dbReference type="ARBA" id="ARBA00044228"/>
    </source>
</evidence>
<dbReference type="SUPFAM" id="SSF100950">
    <property type="entry name" value="NagB/RpiA/CoA transferase-like"/>
    <property type="match status" value="1"/>
</dbReference>
<accession>A0A8J6B071</accession>
<evidence type="ECO:0000256" key="9">
    <source>
        <dbReference type="RuleBase" id="RU003814"/>
    </source>
</evidence>
<name>A0A8J6B071_9EUKA</name>
<dbReference type="EMBL" id="JAHDYR010000066">
    <property type="protein sequence ID" value="KAG9390167.1"/>
    <property type="molecule type" value="Genomic_DNA"/>
</dbReference>
<dbReference type="GO" id="GO:0003743">
    <property type="term" value="F:translation initiation factor activity"/>
    <property type="evidence" value="ECO:0007669"/>
    <property type="project" value="UniProtKB-KW"/>
</dbReference>
<keyword evidence="4 10" id="KW-0396">Initiation factor</keyword>
<gene>
    <name evidence="10" type="ORF">J8273_8207</name>
</gene>
<dbReference type="InterPro" id="IPR000649">
    <property type="entry name" value="IF-2B-related"/>
</dbReference>
<comment type="caution">
    <text evidence="10">The sequence shown here is derived from an EMBL/GenBank/DDBJ whole genome shotgun (WGS) entry which is preliminary data.</text>
</comment>
<dbReference type="Proteomes" id="UP000717585">
    <property type="component" value="Unassembled WGS sequence"/>
</dbReference>
<dbReference type="InterPro" id="IPR051855">
    <property type="entry name" value="eIF2B_beta_subunit"/>
</dbReference>
<evidence type="ECO:0000256" key="6">
    <source>
        <dbReference type="ARBA" id="ARBA00044122"/>
    </source>
</evidence>
<proteinExistence type="inferred from homology"/>
<keyword evidence="3" id="KW-0963">Cytoplasm</keyword>
<comment type="similarity">
    <text evidence="2 9">Belongs to the eIF-2B alpha/beta/delta subunits family.</text>
</comment>
<comment type="subunit">
    <text evidence="8">Component of the translation initiation factor 2B (eIF2B) complex which is a heterodecamer of two sets of five different subunits: alpha, beta, gamma, delta and epsilon. Subunits alpha, beta and delta comprise a regulatory subcomplex and subunits epsilon and gamma comprise a catalytic subcomplex. Within the complex, the hexameric regulatory complex resides at the center, with the two heterodimeric catalytic subcomplexes bound on opposite sides.</text>
</comment>
<dbReference type="Gene3D" id="3.40.50.10470">
    <property type="entry name" value="Translation initiation factor eif-2b, domain 2"/>
    <property type="match status" value="1"/>
</dbReference>
<evidence type="ECO:0000256" key="3">
    <source>
        <dbReference type="ARBA" id="ARBA00022490"/>
    </source>
</evidence>
<reference evidence="10" key="1">
    <citation type="submission" date="2021-05" db="EMBL/GenBank/DDBJ databases">
        <title>A free-living protist that lacks canonical eukaryotic 1 DNA replication and segregation systems.</title>
        <authorList>
            <person name="Salas-Leiva D.E."/>
            <person name="Tromer E.C."/>
            <person name="Curtis B.A."/>
            <person name="Jerlstrom-Hultqvist J."/>
            <person name="Kolisko M."/>
            <person name="Yi Z."/>
            <person name="Salas-Leiva J.S."/>
            <person name="Gallot-Lavallee L."/>
            <person name="Kops G.J.P.L."/>
            <person name="Archibald J.M."/>
            <person name="Simpson A.G.B."/>
            <person name="Roger A.J."/>
        </authorList>
    </citation>
    <scope>NUCLEOTIDE SEQUENCE</scope>
    <source>
        <strain evidence="10">BICM</strain>
    </source>
</reference>
<organism evidence="10 11">
    <name type="scientific">Carpediemonas membranifera</name>
    <dbReference type="NCBI Taxonomy" id="201153"/>
    <lineage>
        <taxon>Eukaryota</taxon>
        <taxon>Metamonada</taxon>
        <taxon>Carpediemonas-like organisms</taxon>
        <taxon>Carpediemonas</taxon>
    </lineage>
</organism>
<evidence type="ECO:0000256" key="5">
    <source>
        <dbReference type="ARBA" id="ARBA00022917"/>
    </source>
</evidence>
<dbReference type="InterPro" id="IPR042529">
    <property type="entry name" value="IF_2B-like_C"/>
</dbReference>
<keyword evidence="5" id="KW-0648">Protein biosynthesis</keyword>
<evidence type="ECO:0000256" key="4">
    <source>
        <dbReference type="ARBA" id="ARBA00022540"/>
    </source>
</evidence>
<dbReference type="InterPro" id="IPR037171">
    <property type="entry name" value="NagB/RpiA_transferase-like"/>
</dbReference>
<dbReference type="GO" id="GO:0005851">
    <property type="term" value="C:eukaryotic translation initiation factor 2B complex"/>
    <property type="evidence" value="ECO:0007669"/>
    <property type="project" value="TreeGrafter"/>
</dbReference>
<evidence type="ECO:0000313" key="11">
    <source>
        <dbReference type="Proteomes" id="UP000717585"/>
    </source>
</evidence>
<dbReference type="PANTHER" id="PTHR45859:SF1">
    <property type="entry name" value="TRANSLATION INITIATION FACTOR EIF-2B SUBUNIT BETA"/>
    <property type="match status" value="1"/>
</dbReference>